<comment type="caution">
    <text evidence="1">The sequence shown here is derived from an EMBL/GenBank/DDBJ whole genome shotgun (WGS) entry which is preliminary data.</text>
</comment>
<accession>A0ABV9WDD7</accession>
<gene>
    <name evidence="1" type="ORF">ACFPIJ_54175</name>
</gene>
<protein>
    <recommendedName>
        <fullName evidence="3">Transposase</fullName>
    </recommendedName>
</protein>
<evidence type="ECO:0000313" key="2">
    <source>
        <dbReference type="Proteomes" id="UP001595912"/>
    </source>
</evidence>
<evidence type="ECO:0008006" key="3">
    <source>
        <dbReference type="Google" id="ProtNLM"/>
    </source>
</evidence>
<dbReference type="RefSeq" id="WP_380127417.1">
    <property type="nucleotide sequence ID" value="NZ_JBHSIU010000108.1"/>
</dbReference>
<keyword evidence="2" id="KW-1185">Reference proteome</keyword>
<dbReference type="Proteomes" id="UP001595912">
    <property type="component" value="Unassembled WGS sequence"/>
</dbReference>
<organism evidence="1 2">
    <name type="scientific">Dactylosporangium cerinum</name>
    <dbReference type="NCBI Taxonomy" id="1434730"/>
    <lineage>
        <taxon>Bacteria</taxon>
        <taxon>Bacillati</taxon>
        <taxon>Actinomycetota</taxon>
        <taxon>Actinomycetes</taxon>
        <taxon>Micromonosporales</taxon>
        <taxon>Micromonosporaceae</taxon>
        <taxon>Dactylosporangium</taxon>
    </lineage>
</organism>
<sequence length="42" mass="4539">MTAARADIEANYVSADTCDHRQVSGFFEGLELVEPGIVPISE</sequence>
<dbReference type="EMBL" id="JBHSIU010000108">
    <property type="protein sequence ID" value="MFC5006747.1"/>
    <property type="molecule type" value="Genomic_DNA"/>
</dbReference>
<proteinExistence type="predicted"/>
<evidence type="ECO:0000313" key="1">
    <source>
        <dbReference type="EMBL" id="MFC5006747.1"/>
    </source>
</evidence>
<reference evidence="2" key="1">
    <citation type="journal article" date="2019" name="Int. J. Syst. Evol. Microbiol.">
        <title>The Global Catalogue of Microorganisms (GCM) 10K type strain sequencing project: providing services to taxonomists for standard genome sequencing and annotation.</title>
        <authorList>
            <consortium name="The Broad Institute Genomics Platform"/>
            <consortium name="The Broad Institute Genome Sequencing Center for Infectious Disease"/>
            <person name="Wu L."/>
            <person name="Ma J."/>
        </authorList>
    </citation>
    <scope>NUCLEOTIDE SEQUENCE [LARGE SCALE GENOMIC DNA]</scope>
    <source>
        <strain evidence="2">CGMCC 4.7152</strain>
    </source>
</reference>
<name>A0ABV9WDD7_9ACTN</name>